<name>A0A6A5YNK8_9PLEO</name>
<dbReference type="Pfam" id="PF06985">
    <property type="entry name" value="HET"/>
    <property type="match status" value="1"/>
</dbReference>
<dbReference type="EMBL" id="ML977346">
    <property type="protein sequence ID" value="KAF2108726.1"/>
    <property type="molecule type" value="Genomic_DNA"/>
</dbReference>
<feature type="domain" description="Heterokaryon incompatibility" evidence="1">
    <location>
        <begin position="233"/>
        <end position="382"/>
    </location>
</feature>
<keyword evidence="3" id="KW-1185">Reference proteome</keyword>
<evidence type="ECO:0000313" key="2">
    <source>
        <dbReference type="EMBL" id="KAF2108726.1"/>
    </source>
</evidence>
<dbReference type="PANTHER" id="PTHR33112">
    <property type="entry name" value="DOMAIN PROTEIN, PUTATIVE-RELATED"/>
    <property type="match status" value="1"/>
</dbReference>
<dbReference type="PANTHER" id="PTHR33112:SF15">
    <property type="entry name" value="HETEROKARYON INCOMPATIBILITY DOMAIN-CONTAINING PROTEIN"/>
    <property type="match status" value="1"/>
</dbReference>
<dbReference type="AlphaFoldDB" id="A0A6A5YNK8"/>
<sequence>MSKAGPPFLPASPGQAQNHNQKKLICSRCTDIFIRPGSSVEEKIQIQLLYRDIVSTAKDGCTICLRAWGHFLRDSNRRKFHISDEDPFSVSFGLGEYDNSPVSVDHGTARLIFRREVENGDEYPRPLCHIKFKELRSRFDNPHIETHCRKKGKTLIPVLTTAPAKNTAHLSCFDLIDTWLRNCFQNHPLCRQSFSPQQGQFVPTRLIDVTNTGFPRLIVTNGQGIVSEKIDKYVTVSHRWSTEETLKLLRENLTQLECGIDICTLPQVFRDAFTVATRLGVRFVWIDALCIVQDDYRDWEREASVMGEVYRHAFCNIGAVAASEGSAGLFVERDTRLVSSPCIQIERQDLSGAKKTFLPIISQHGSSFTQLILLRRGWVLQERLLSPRSIYFGQDLGWECSELQASETYPEGQGHSFSSTPWGDGATPFRLANLFHKESLVEVSDGPLREAHRRWLFIAQGFSETVLTYKDDVFPAISGLAHSMKDIVADVYIAGLWKNDLVRGLLWEVPRGDTSSRDYIAPSWSWASSGGRVYFPLVQQYTSSATEVNVVEVNAVHTTLAGPDPMGKVTDGLIHITGHLQQSRRRFRSPSPSEYRWRYADNFYDDNSSTCGGEAKTYQETFHFLLCYQQIEYHPQKGIFLLGLIIEPTGRTKDEYRRVGMFCHPAETGDPRDAEEFPEFAELDLKNFERTTITII</sequence>
<dbReference type="OrthoDB" id="2958217at2759"/>
<accession>A0A6A5YNK8</accession>
<protein>
    <submittedName>
        <fullName evidence="2">Heterokaryon incompatibility protein-domain-containing protein</fullName>
    </submittedName>
</protein>
<dbReference type="InterPro" id="IPR010730">
    <property type="entry name" value="HET"/>
</dbReference>
<reference evidence="2" key="1">
    <citation type="journal article" date="2020" name="Stud. Mycol.">
        <title>101 Dothideomycetes genomes: a test case for predicting lifestyles and emergence of pathogens.</title>
        <authorList>
            <person name="Haridas S."/>
            <person name="Albert R."/>
            <person name="Binder M."/>
            <person name="Bloem J."/>
            <person name="Labutti K."/>
            <person name="Salamov A."/>
            <person name="Andreopoulos B."/>
            <person name="Baker S."/>
            <person name="Barry K."/>
            <person name="Bills G."/>
            <person name="Bluhm B."/>
            <person name="Cannon C."/>
            <person name="Castanera R."/>
            <person name="Culley D."/>
            <person name="Daum C."/>
            <person name="Ezra D."/>
            <person name="Gonzalez J."/>
            <person name="Henrissat B."/>
            <person name="Kuo A."/>
            <person name="Liang C."/>
            <person name="Lipzen A."/>
            <person name="Lutzoni F."/>
            <person name="Magnuson J."/>
            <person name="Mondo S."/>
            <person name="Nolan M."/>
            <person name="Ohm R."/>
            <person name="Pangilinan J."/>
            <person name="Park H.-J."/>
            <person name="Ramirez L."/>
            <person name="Alfaro M."/>
            <person name="Sun H."/>
            <person name="Tritt A."/>
            <person name="Yoshinaga Y."/>
            <person name="Zwiers L.-H."/>
            <person name="Turgeon B."/>
            <person name="Goodwin S."/>
            <person name="Spatafora J."/>
            <person name="Crous P."/>
            <person name="Grigoriev I."/>
        </authorList>
    </citation>
    <scope>NUCLEOTIDE SEQUENCE</scope>
    <source>
        <strain evidence="2">CBS 627.86</strain>
    </source>
</reference>
<organism evidence="2 3">
    <name type="scientific">Lophiotrema nucula</name>
    <dbReference type="NCBI Taxonomy" id="690887"/>
    <lineage>
        <taxon>Eukaryota</taxon>
        <taxon>Fungi</taxon>
        <taxon>Dikarya</taxon>
        <taxon>Ascomycota</taxon>
        <taxon>Pezizomycotina</taxon>
        <taxon>Dothideomycetes</taxon>
        <taxon>Pleosporomycetidae</taxon>
        <taxon>Pleosporales</taxon>
        <taxon>Lophiotremataceae</taxon>
        <taxon>Lophiotrema</taxon>
    </lineage>
</organism>
<gene>
    <name evidence="2" type="ORF">BDV96DRAFT_587171</name>
</gene>
<evidence type="ECO:0000313" key="3">
    <source>
        <dbReference type="Proteomes" id="UP000799770"/>
    </source>
</evidence>
<proteinExistence type="predicted"/>
<dbReference type="Proteomes" id="UP000799770">
    <property type="component" value="Unassembled WGS sequence"/>
</dbReference>
<evidence type="ECO:0000259" key="1">
    <source>
        <dbReference type="Pfam" id="PF06985"/>
    </source>
</evidence>